<reference evidence="1 2" key="1">
    <citation type="submission" date="2019-10" db="EMBL/GenBank/DDBJ databases">
        <authorList>
            <person name="Karimi E."/>
        </authorList>
    </citation>
    <scope>NUCLEOTIDE SEQUENCE [LARGE SCALE GENOMIC DNA]</scope>
    <source>
        <strain evidence="1">Acinetobacter sp. 8BE</strain>
    </source>
</reference>
<organism evidence="1 2">
    <name type="scientific">Acinetobacter proteolyticus</name>
    <dbReference type="NCBI Taxonomy" id="1776741"/>
    <lineage>
        <taxon>Bacteria</taxon>
        <taxon>Pseudomonadati</taxon>
        <taxon>Pseudomonadota</taxon>
        <taxon>Gammaproteobacteria</taxon>
        <taxon>Moraxellales</taxon>
        <taxon>Moraxellaceae</taxon>
        <taxon>Acinetobacter</taxon>
    </lineage>
</organism>
<dbReference type="AlphaFoldDB" id="A0A653K3D1"/>
<dbReference type="Proteomes" id="UP000430404">
    <property type="component" value="Unassembled WGS sequence"/>
</dbReference>
<gene>
    <name evidence="1" type="ORF">ACI8B_210127</name>
</gene>
<proteinExistence type="predicted"/>
<protein>
    <submittedName>
        <fullName evidence="1">Uncharacterized protein</fullName>
    </submittedName>
</protein>
<evidence type="ECO:0000313" key="2">
    <source>
        <dbReference type="Proteomes" id="UP000430404"/>
    </source>
</evidence>
<accession>A0A653K3D1</accession>
<evidence type="ECO:0000313" key="1">
    <source>
        <dbReference type="EMBL" id="VXA55335.1"/>
    </source>
</evidence>
<dbReference type="EMBL" id="CABWKZ010000014">
    <property type="protein sequence ID" value="VXA55335.1"/>
    <property type="molecule type" value="Genomic_DNA"/>
</dbReference>
<sequence>MGQKMTSDLDLLQKEQDFEEARDREIAAIAKKRKVSLLDAAQIWQDEYDEAVNNGD</sequence>
<name>A0A653K3D1_9GAMM</name>